<keyword evidence="1" id="KW-1133">Transmembrane helix</keyword>
<feature type="transmembrane region" description="Helical" evidence="1">
    <location>
        <begin position="12"/>
        <end position="31"/>
    </location>
</feature>
<gene>
    <name evidence="2" type="ORF">niasHS_007762</name>
</gene>
<reference evidence="2 3" key="1">
    <citation type="submission" date="2024-10" db="EMBL/GenBank/DDBJ databases">
        <authorList>
            <person name="Kim D."/>
        </authorList>
    </citation>
    <scope>NUCLEOTIDE SEQUENCE [LARGE SCALE GENOMIC DNA]</scope>
    <source>
        <strain evidence="2">Taebaek</strain>
    </source>
</reference>
<feature type="transmembrane region" description="Helical" evidence="1">
    <location>
        <begin position="51"/>
        <end position="68"/>
    </location>
</feature>
<evidence type="ECO:0000256" key="1">
    <source>
        <dbReference type="SAM" id="Phobius"/>
    </source>
</evidence>
<dbReference type="EMBL" id="JBICCN010000118">
    <property type="protein sequence ID" value="KAL3092553.1"/>
    <property type="molecule type" value="Genomic_DNA"/>
</dbReference>
<name>A0ABD2JPN7_HETSC</name>
<keyword evidence="1" id="KW-0472">Membrane</keyword>
<dbReference type="Proteomes" id="UP001620645">
    <property type="component" value="Unassembled WGS sequence"/>
</dbReference>
<evidence type="ECO:0000313" key="2">
    <source>
        <dbReference type="EMBL" id="KAL3092553.1"/>
    </source>
</evidence>
<comment type="caution">
    <text evidence="2">The sequence shown here is derived from an EMBL/GenBank/DDBJ whole genome shotgun (WGS) entry which is preliminary data.</text>
</comment>
<protein>
    <submittedName>
        <fullName evidence="2">Uncharacterized protein</fullName>
    </submittedName>
</protein>
<proteinExistence type="predicted"/>
<evidence type="ECO:0000313" key="3">
    <source>
        <dbReference type="Proteomes" id="UP001620645"/>
    </source>
</evidence>
<keyword evidence="3" id="KW-1185">Reference proteome</keyword>
<sequence>MQRSFGTQLINGSMALSGTAFLCSILEIEILGDCSVIPSSHRTVTHPFSTALTYVHILLLFTVTLNPLPMTRMEMLTCLGPLSDFATLQ</sequence>
<organism evidence="2 3">
    <name type="scientific">Heterodera schachtii</name>
    <name type="common">Sugarbeet cyst nematode worm</name>
    <name type="synonym">Tylenchus schachtii</name>
    <dbReference type="NCBI Taxonomy" id="97005"/>
    <lineage>
        <taxon>Eukaryota</taxon>
        <taxon>Metazoa</taxon>
        <taxon>Ecdysozoa</taxon>
        <taxon>Nematoda</taxon>
        <taxon>Chromadorea</taxon>
        <taxon>Rhabditida</taxon>
        <taxon>Tylenchina</taxon>
        <taxon>Tylenchomorpha</taxon>
        <taxon>Tylenchoidea</taxon>
        <taxon>Heteroderidae</taxon>
        <taxon>Heteroderinae</taxon>
        <taxon>Heterodera</taxon>
    </lineage>
</organism>
<dbReference type="AlphaFoldDB" id="A0ABD2JPN7"/>
<accession>A0ABD2JPN7</accession>
<keyword evidence="1" id="KW-0812">Transmembrane</keyword>